<dbReference type="Gene3D" id="1.10.390.10">
    <property type="entry name" value="Neutral Protease Domain 2"/>
    <property type="match status" value="1"/>
</dbReference>
<protein>
    <submittedName>
        <fullName evidence="1">Uncharacterized protein</fullName>
    </submittedName>
</protein>
<dbReference type="STRING" id="56646.A0A2L2STR1"/>
<accession>A0A2L2STR1</accession>
<dbReference type="AlphaFoldDB" id="A0A2L2STR1"/>
<reference evidence="2" key="1">
    <citation type="submission" date="2014-10" db="EMBL/GenBank/DDBJ databases">
        <authorList>
            <person name="King R."/>
        </authorList>
    </citation>
    <scope>NUCLEOTIDE SEQUENCE [LARGE SCALE GENOMIC DNA]</scope>
    <source>
        <strain evidence="2">A3/5</strain>
    </source>
</reference>
<sequence>MKEPGTAYDDPRFGKDRQVAHMKQFKTISENNGGVHIFGGVPNRAFLSGFQRIWRLLLGDGWQDLVGGHEVKQDASTLYV</sequence>
<organism evidence="1 2">
    <name type="scientific">Fusarium venenatum</name>
    <dbReference type="NCBI Taxonomy" id="56646"/>
    <lineage>
        <taxon>Eukaryota</taxon>
        <taxon>Fungi</taxon>
        <taxon>Dikarya</taxon>
        <taxon>Ascomycota</taxon>
        <taxon>Pezizomycotina</taxon>
        <taxon>Sordariomycetes</taxon>
        <taxon>Hypocreomycetidae</taxon>
        <taxon>Hypocreales</taxon>
        <taxon>Nectriaceae</taxon>
        <taxon>Fusarium</taxon>
    </lineage>
</organism>
<keyword evidence="2" id="KW-1185">Reference proteome</keyword>
<proteinExistence type="predicted"/>
<dbReference type="Proteomes" id="UP000245910">
    <property type="component" value="Chromosome IIII"/>
</dbReference>
<evidence type="ECO:0000313" key="1">
    <source>
        <dbReference type="EMBL" id="CEI41232.1"/>
    </source>
</evidence>
<dbReference type="OrthoDB" id="5332336at2759"/>
<name>A0A2L2STR1_9HYPO</name>
<dbReference type="InterPro" id="IPR027268">
    <property type="entry name" value="Peptidase_M4/M1_CTD_sf"/>
</dbReference>
<evidence type="ECO:0000313" key="2">
    <source>
        <dbReference type="Proteomes" id="UP000245910"/>
    </source>
</evidence>
<dbReference type="EMBL" id="LN649232">
    <property type="protein sequence ID" value="CEI41232.1"/>
    <property type="molecule type" value="Genomic_DNA"/>
</dbReference>